<sequence length="148" mass="16187">MNVTNEMTLSFSARSENEAFARVAVAAFVSQLDPTLEELNDLKTVISESVTNAIIHGYDNDPNGMVTIQAIITGDVVKLLVKDNGHGIEDLDLARQPLYTSKPELERSGMGFTIMENFMDGFDITSEPGIGTSIAMTKRIESKKALFN</sequence>
<evidence type="ECO:0000256" key="7">
    <source>
        <dbReference type="HAMAP-Rule" id="MF_00637"/>
    </source>
</evidence>
<keyword evidence="1 7" id="KW-0723">Serine/threonine-protein kinase</keyword>
<organism evidence="9 10">
    <name type="scientific">Paenibacillus baekrokdamisoli</name>
    <dbReference type="NCBI Taxonomy" id="1712516"/>
    <lineage>
        <taxon>Bacteria</taxon>
        <taxon>Bacillati</taxon>
        <taxon>Bacillota</taxon>
        <taxon>Bacilli</taxon>
        <taxon>Bacillales</taxon>
        <taxon>Paenibacillaceae</taxon>
        <taxon>Paenibacillus</taxon>
    </lineage>
</organism>
<comment type="catalytic activity">
    <reaction evidence="7">
        <text>L-seryl-[protein] + ATP = O-phospho-L-seryl-[protein] + ADP + H(+)</text>
        <dbReference type="Rhea" id="RHEA:17989"/>
        <dbReference type="Rhea" id="RHEA-COMP:9863"/>
        <dbReference type="Rhea" id="RHEA-COMP:11604"/>
        <dbReference type="ChEBI" id="CHEBI:15378"/>
        <dbReference type="ChEBI" id="CHEBI:29999"/>
        <dbReference type="ChEBI" id="CHEBI:30616"/>
        <dbReference type="ChEBI" id="CHEBI:83421"/>
        <dbReference type="ChEBI" id="CHEBI:456216"/>
        <dbReference type="EC" id="2.7.11.1"/>
    </reaction>
</comment>
<keyword evidence="10" id="KW-1185">Reference proteome</keyword>
<evidence type="ECO:0000313" key="9">
    <source>
        <dbReference type="EMBL" id="BBH21059.1"/>
    </source>
</evidence>
<dbReference type="InterPro" id="IPR010194">
    <property type="entry name" value="Anti-sigma_F"/>
</dbReference>
<dbReference type="RefSeq" id="WP_125656939.1">
    <property type="nucleotide sequence ID" value="NZ_AP019308.1"/>
</dbReference>
<feature type="domain" description="Histidine kinase/HSP90-like ATPase" evidence="8">
    <location>
        <begin position="37"/>
        <end position="142"/>
    </location>
</feature>
<dbReference type="KEGG" id="pbk:Back11_24040"/>
<evidence type="ECO:0000256" key="4">
    <source>
        <dbReference type="ARBA" id="ARBA00022777"/>
    </source>
</evidence>
<comment type="similarity">
    <text evidence="7">Belongs to the anti-sigma-factor family.</text>
</comment>
<dbReference type="AlphaFoldDB" id="A0A3G9JDI1"/>
<dbReference type="Proteomes" id="UP000275368">
    <property type="component" value="Chromosome"/>
</dbReference>
<proteinExistence type="inferred from homology"/>
<dbReference type="GO" id="GO:0030435">
    <property type="term" value="P:sporulation resulting in formation of a cellular spore"/>
    <property type="evidence" value="ECO:0007669"/>
    <property type="project" value="UniProtKB-KW"/>
</dbReference>
<protein>
    <recommendedName>
        <fullName evidence="7">Anti-sigma F factor</fullName>
        <ecNumber evidence="7">2.7.11.1</ecNumber>
    </recommendedName>
    <alternativeName>
        <fullName evidence="7">Stage II sporulation protein AB</fullName>
    </alternativeName>
</protein>
<keyword evidence="4 7" id="KW-0418">Kinase</keyword>
<evidence type="ECO:0000256" key="5">
    <source>
        <dbReference type="ARBA" id="ARBA00022840"/>
    </source>
</evidence>
<reference evidence="9 10" key="1">
    <citation type="submission" date="2018-11" db="EMBL/GenBank/DDBJ databases">
        <title>Complete genome sequence of Paenibacillus baekrokdamisoli strain KCTC 33723.</title>
        <authorList>
            <person name="Kang S.W."/>
            <person name="Lee K.C."/>
            <person name="Kim K.K."/>
            <person name="Kim J.S."/>
            <person name="Kim D.S."/>
            <person name="Ko S.H."/>
            <person name="Yang S.H."/>
            <person name="Lee J.S."/>
        </authorList>
    </citation>
    <scope>NUCLEOTIDE SEQUENCE [LARGE SCALE GENOMIC DNA]</scope>
    <source>
        <strain evidence="9 10">KCTC 33723</strain>
    </source>
</reference>
<evidence type="ECO:0000313" key="10">
    <source>
        <dbReference type="Proteomes" id="UP000275368"/>
    </source>
</evidence>
<dbReference type="OrthoDB" id="9768808at2"/>
<dbReference type="PANTHER" id="PTHR35526:SF3">
    <property type="entry name" value="ANTI-SIGMA-F FACTOR RSBW"/>
    <property type="match status" value="1"/>
</dbReference>
<comment type="function">
    <text evidence="7">Binds to sigma F and blocks its ability to form an RNA polymerase holoenzyme (E-sigma F). Phosphorylates SpoIIAA on a serine residue. This phosphorylation may enable SpoIIAA to act as an anti-anti-sigma factor that counteracts SpoIIAB and thus releases sigma F from inhibition.</text>
</comment>
<dbReference type="GO" id="GO:0106310">
    <property type="term" value="F:protein serine kinase activity"/>
    <property type="evidence" value="ECO:0007669"/>
    <property type="project" value="RHEA"/>
</dbReference>
<dbReference type="GO" id="GO:0004674">
    <property type="term" value="F:protein serine/threonine kinase activity"/>
    <property type="evidence" value="ECO:0007669"/>
    <property type="project" value="UniProtKB-KW"/>
</dbReference>
<dbReference type="EC" id="2.7.11.1" evidence="7"/>
<evidence type="ECO:0000256" key="1">
    <source>
        <dbReference type="ARBA" id="ARBA00022527"/>
    </source>
</evidence>
<dbReference type="HAMAP" id="MF_00637">
    <property type="entry name" value="Anti_sigma_F"/>
    <property type="match status" value="1"/>
</dbReference>
<dbReference type="Pfam" id="PF13581">
    <property type="entry name" value="HATPase_c_2"/>
    <property type="match status" value="1"/>
</dbReference>
<comment type="catalytic activity">
    <reaction evidence="7">
        <text>L-threonyl-[protein] + ATP = O-phospho-L-threonyl-[protein] + ADP + H(+)</text>
        <dbReference type="Rhea" id="RHEA:46608"/>
        <dbReference type="Rhea" id="RHEA-COMP:11060"/>
        <dbReference type="Rhea" id="RHEA-COMP:11605"/>
        <dbReference type="ChEBI" id="CHEBI:15378"/>
        <dbReference type="ChEBI" id="CHEBI:30013"/>
        <dbReference type="ChEBI" id="CHEBI:30616"/>
        <dbReference type="ChEBI" id="CHEBI:61977"/>
        <dbReference type="ChEBI" id="CHEBI:456216"/>
        <dbReference type="EC" id="2.7.11.1"/>
    </reaction>
</comment>
<dbReference type="SUPFAM" id="SSF55874">
    <property type="entry name" value="ATPase domain of HSP90 chaperone/DNA topoisomerase II/histidine kinase"/>
    <property type="match status" value="1"/>
</dbReference>
<dbReference type="GO" id="GO:0005524">
    <property type="term" value="F:ATP binding"/>
    <property type="evidence" value="ECO:0007669"/>
    <property type="project" value="UniProtKB-KW"/>
</dbReference>
<dbReference type="GO" id="GO:0030436">
    <property type="term" value="P:asexual sporulation"/>
    <property type="evidence" value="ECO:0007669"/>
    <property type="project" value="UniProtKB-UniRule"/>
</dbReference>
<dbReference type="NCBIfam" id="TIGR01925">
    <property type="entry name" value="spIIAB"/>
    <property type="match status" value="1"/>
</dbReference>
<dbReference type="PANTHER" id="PTHR35526">
    <property type="entry name" value="ANTI-SIGMA-F FACTOR RSBW-RELATED"/>
    <property type="match status" value="1"/>
</dbReference>
<dbReference type="InterPro" id="IPR050267">
    <property type="entry name" value="Anti-sigma-factor_SerPK"/>
</dbReference>
<dbReference type="SMART" id="SM00387">
    <property type="entry name" value="HATPase_c"/>
    <property type="match status" value="1"/>
</dbReference>
<dbReference type="Gene3D" id="3.30.565.10">
    <property type="entry name" value="Histidine kinase-like ATPase, C-terminal domain"/>
    <property type="match status" value="1"/>
</dbReference>
<dbReference type="EMBL" id="AP019308">
    <property type="protein sequence ID" value="BBH21059.1"/>
    <property type="molecule type" value="Genomic_DNA"/>
</dbReference>
<keyword evidence="3 7" id="KW-0547">Nucleotide-binding</keyword>
<evidence type="ECO:0000259" key="8">
    <source>
        <dbReference type="SMART" id="SM00387"/>
    </source>
</evidence>
<dbReference type="InterPro" id="IPR003594">
    <property type="entry name" value="HATPase_dom"/>
</dbReference>
<accession>A0A3G9JDI1</accession>
<keyword evidence="2 7" id="KW-0808">Transferase</keyword>
<keyword evidence="6 7" id="KW-0749">Sporulation</keyword>
<evidence type="ECO:0000256" key="2">
    <source>
        <dbReference type="ARBA" id="ARBA00022679"/>
    </source>
</evidence>
<dbReference type="GO" id="GO:0016989">
    <property type="term" value="F:sigma factor antagonist activity"/>
    <property type="evidence" value="ECO:0007669"/>
    <property type="project" value="InterPro"/>
</dbReference>
<evidence type="ECO:0000256" key="3">
    <source>
        <dbReference type="ARBA" id="ARBA00022741"/>
    </source>
</evidence>
<keyword evidence="5 7" id="KW-0067">ATP-binding</keyword>
<dbReference type="GO" id="GO:0042174">
    <property type="term" value="P:negative regulation of sporulation resulting in formation of a cellular spore"/>
    <property type="evidence" value="ECO:0007669"/>
    <property type="project" value="InterPro"/>
</dbReference>
<dbReference type="InterPro" id="IPR036890">
    <property type="entry name" value="HATPase_C_sf"/>
</dbReference>
<name>A0A3G9JDI1_9BACL</name>
<evidence type="ECO:0000256" key="6">
    <source>
        <dbReference type="ARBA" id="ARBA00022969"/>
    </source>
</evidence>
<gene>
    <name evidence="7 9" type="primary">spoIIAB</name>
    <name evidence="9" type="ORF">Back11_24040</name>
</gene>